<reference evidence="3" key="1">
    <citation type="submission" date="2021-07" db="EMBL/GenBank/DDBJ databases">
        <authorList>
            <person name="Durling M."/>
        </authorList>
    </citation>
    <scope>NUCLEOTIDE SEQUENCE</scope>
</reference>
<sequence>MPSKIQLDENLWFLYTCIQKSDMKIIDFGAVAELANIKPPAARMRYTRLKRQIEDGTLTGQHGNTHVPSNATASHSKPSISMHPNRVPSTFMPPTHSFEYPPEAYQSPYSSMKTKSKKRKIEFSDGNRNSISYSSKAPGIRKCKSEDAKTIRNDNTISPSGEPLEPGEIQEPTSDSDDLENIPLSKIRRSTQNQNQTPNSATTPPPSLSKPINSPQTSPRPSTSPNPHSHSQPSPHTTNTPPPPFQSATLPYPPPKPPLSSPAIYHGFRGAKRGYRYFQGGDRGMKYVSPYGPGVGGGNGGGREEGVRRVGGVGEPFRSAGPVDSIHGREFGRPYARGAWGVEVRDGWR</sequence>
<evidence type="ECO:0000256" key="1">
    <source>
        <dbReference type="SAM" id="MobiDB-lite"/>
    </source>
</evidence>
<dbReference type="AlphaFoldDB" id="A0A9N9Q9B2"/>
<evidence type="ECO:0000313" key="3">
    <source>
        <dbReference type="EMBL" id="CAG8979874.1"/>
    </source>
</evidence>
<dbReference type="Pfam" id="PF22980">
    <property type="entry name" value="Myb_DNA-bind_8"/>
    <property type="match status" value="1"/>
</dbReference>
<comment type="caution">
    <text evidence="3">The sequence shown here is derived from an EMBL/GenBank/DDBJ whole genome shotgun (WGS) entry which is preliminary data.</text>
</comment>
<keyword evidence="4" id="KW-1185">Reference proteome</keyword>
<gene>
    <name evidence="3" type="ORF">HYALB_00002647</name>
</gene>
<feature type="domain" description="Myb-like DNA-binding" evidence="2">
    <location>
        <begin position="8"/>
        <end position="54"/>
    </location>
</feature>
<protein>
    <recommendedName>
        <fullName evidence="2">Myb-like DNA-binding domain-containing protein</fullName>
    </recommendedName>
</protein>
<evidence type="ECO:0000313" key="4">
    <source>
        <dbReference type="Proteomes" id="UP000701801"/>
    </source>
</evidence>
<feature type="region of interest" description="Disordered" evidence="1">
    <location>
        <begin position="310"/>
        <end position="330"/>
    </location>
</feature>
<feature type="compositionally biased region" description="Polar residues" evidence="1">
    <location>
        <begin position="190"/>
        <end position="202"/>
    </location>
</feature>
<feature type="compositionally biased region" description="Polar residues" evidence="1">
    <location>
        <begin position="58"/>
        <end position="79"/>
    </location>
</feature>
<organism evidence="3 4">
    <name type="scientific">Hymenoscyphus albidus</name>
    <dbReference type="NCBI Taxonomy" id="595503"/>
    <lineage>
        <taxon>Eukaryota</taxon>
        <taxon>Fungi</taxon>
        <taxon>Dikarya</taxon>
        <taxon>Ascomycota</taxon>
        <taxon>Pezizomycotina</taxon>
        <taxon>Leotiomycetes</taxon>
        <taxon>Helotiales</taxon>
        <taxon>Helotiaceae</taxon>
        <taxon>Hymenoscyphus</taxon>
    </lineage>
</organism>
<feature type="region of interest" description="Disordered" evidence="1">
    <location>
        <begin position="57"/>
        <end position="265"/>
    </location>
</feature>
<dbReference type="Proteomes" id="UP000701801">
    <property type="component" value="Unassembled WGS sequence"/>
</dbReference>
<dbReference type="OrthoDB" id="3944408at2759"/>
<feature type="compositionally biased region" description="Low complexity" evidence="1">
    <location>
        <begin position="213"/>
        <end position="239"/>
    </location>
</feature>
<dbReference type="EMBL" id="CAJVRM010000340">
    <property type="protein sequence ID" value="CAG8979874.1"/>
    <property type="molecule type" value="Genomic_DNA"/>
</dbReference>
<feature type="compositionally biased region" description="Pro residues" evidence="1">
    <location>
        <begin position="240"/>
        <end position="260"/>
    </location>
</feature>
<feature type="compositionally biased region" description="Basic and acidic residues" evidence="1">
    <location>
        <begin position="143"/>
        <end position="152"/>
    </location>
</feature>
<proteinExistence type="predicted"/>
<name>A0A9N9Q9B2_9HELO</name>
<feature type="compositionally biased region" description="Polar residues" evidence="1">
    <location>
        <begin position="126"/>
        <end position="135"/>
    </location>
</feature>
<accession>A0A9N9Q9B2</accession>
<dbReference type="InterPro" id="IPR054505">
    <property type="entry name" value="Myb_DNA-bind_8"/>
</dbReference>
<evidence type="ECO:0000259" key="2">
    <source>
        <dbReference type="Pfam" id="PF22980"/>
    </source>
</evidence>